<sequence length="301" mass="32055">MQRYYLSIDIGGTAIKSARIDHSGNIIATDQLPTPQRADDFLAALAQLIHASQDVHAVCVSVPGIVNPTTGQVEFTGALGFMGEFNLAEYVRRLTGLPVYVGNDANCATLAEMWLGNLTTVANGAVVTLGTSVGGGLMINGQLLAGPHFRAGEISAIVNNHDHLDPHEATVGASTSAVKMIAAVAAACGLPDSRDGRRAFVEINRHTPAAWEIFTAFCRRVAVLLINVQAVVDLERILIGGGISAQPVVVSEIRHQFKLLQESDRRLQDDIAMPDIQAAKFGNEANLLGALYGLLLQLEEK</sequence>
<dbReference type="Gene3D" id="3.30.420.40">
    <property type="match status" value="2"/>
</dbReference>
<evidence type="ECO:0000313" key="2">
    <source>
        <dbReference type="EMBL" id="KRM15517.1"/>
    </source>
</evidence>
<dbReference type="PANTHER" id="PTHR18964:SF170">
    <property type="entry name" value="SUGAR KINASE"/>
    <property type="match status" value="1"/>
</dbReference>
<comment type="caution">
    <text evidence="2">The sequence shown here is derived from an EMBL/GenBank/DDBJ whole genome shotgun (WGS) entry which is preliminary data.</text>
</comment>
<protein>
    <submittedName>
        <fullName evidence="2">ROK family protein</fullName>
    </submittedName>
</protein>
<dbReference type="InterPro" id="IPR043129">
    <property type="entry name" value="ATPase_NBD"/>
</dbReference>
<gene>
    <name evidence="2" type="ORF">FC49_GL000299</name>
</gene>
<dbReference type="PATRIC" id="fig|1423779.3.peg.304"/>
<accession>A0A0R1WD25</accession>
<evidence type="ECO:0000256" key="1">
    <source>
        <dbReference type="ARBA" id="ARBA00006479"/>
    </source>
</evidence>
<evidence type="ECO:0000313" key="3">
    <source>
        <dbReference type="Proteomes" id="UP000050973"/>
    </source>
</evidence>
<proteinExistence type="inferred from homology"/>
<dbReference type="AlphaFoldDB" id="A0A0R1WD25"/>
<dbReference type="CDD" id="cd24152">
    <property type="entry name" value="ASKHA_NBD_ROK-like"/>
    <property type="match status" value="1"/>
</dbReference>
<dbReference type="InterPro" id="IPR000600">
    <property type="entry name" value="ROK"/>
</dbReference>
<dbReference type="PANTHER" id="PTHR18964">
    <property type="entry name" value="ROK (REPRESSOR, ORF, KINASE) FAMILY"/>
    <property type="match status" value="1"/>
</dbReference>
<dbReference type="RefSeq" id="WP_003712445.1">
    <property type="nucleotide sequence ID" value="NZ_AZGE01000010.1"/>
</dbReference>
<dbReference type="SUPFAM" id="SSF53067">
    <property type="entry name" value="Actin-like ATPase domain"/>
    <property type="match status" value="1"/>
</dbReference>
<reference evidence="2 3" key="1">
    <citation type="journal article" date="2015" name="Genome Announc.">
        <title>Expanding the biotechnology potential of lactobacilli through comparative genomics of 213 strains and associated genera.</title>
        <authorList>
            <person name="Sun Z."/>
            <person name="Harris H.M."/>
            <person name="McCann A."/>
            <person name="Guo C."/>
            <person name="Argimon S."/>
            <person name="Zhang W."/>
            <person name="Yang X."/>
            <person name="Jeffery I.B."/>
            <person name="Cooney J.C."/>
            <person name="Kagawa T.F."/>
            <person name="Liu W."/>
            <person name="Song Y."/>
            <person name="Salvetti E."/>
            <person name="Wrobel A."/>
            <person name="Rasinkangas P."/>
            <person name="Parkhill J."/>
            <person name="Rea M.C."/>
            <person name="O'Sullivan O."/>
            <person name="Ritari J."/>
            <person name="Douillard F.P."/>
            <person name="Paul Ross R."/>
            <person name="Yang R."/>
            <person name="Briner A.E."/>
            <person name="Felis G.E."/>
            <person name="de Vos W.M."/>
            <person name="Barrangou R."/>
            <person name="Klaenhammer T.R."/>
            <person name="Caufield P.W."/>
            <person name="Cui Y."/>
            <person name="Zhang H."/>
            <person name="O'Toole P.W."/>
        </authorList>
    </citation>
    <scope>NUCLEOTIDE SEQUENCE [LARGE SCALE GENOMIC DNA]</scope>
    <source>
        <strain evidence="2 3">DSM 4864</strain>
    </source>
</reference>
<dbReference type="Proteomes" id="UP000050973">
    <property type="component" value="Unassembled WGS sequence"/>
</dbReference>
<organism evidence="2 3">
    <name type="scientific">Limosilactobacillus oris DSM 4864</name>
    <dbReference type="NCBI Taxonomy" id="1423779"/>
    <lineage>
        <taxon>Bacteria</taxon>
        <taxon>Bacillati</taxon>
        <taxon>Bacillota</taxon>
        <taxon>Bacilli</taxon>
        <taxon>Lactobacillales</taxon>
        <taxon>Lactobacillaceae</taxon>
        <taxon>Limosilactobacillus</taxon>
    </lineage>
</organism>
<dbReference type="Pfam" id="PF00480">
    <property type="entry name" value="ROK"/>
    <property type="match status" value="1"/>
</dbReference>
<comment type="similarity">
    <text evidence="1">Belongs to the ROK (NagC/XylR) family.</text>
</comment>
<dbReference type="EMBL" id="AZGE01000010">
    <property type="protein sequence ID" value="KRM15517.1"/>
    <property type="molecule type" value="Genomic_DNA"/>
</dbReference>
<name>A0A0R1WD25_9LACO</name>